<dbReference type="PANTHER" id="PTHR43129:SF1">
    <property type="entry name" value="FOSMIDOMYCIN RESISTANCE PROTEIN"/>
    <property type="match status" value="1"/>
</dbReference>
<keyword evidence="2 4" id="KW-1133">Transmembrane helix</keyword>
<feature type="transmembrane region" description="Helical" evidence="4">
    <location>
        <begin position="218"/>
        <end position="244"/>
    </location>
</feature>
<dbReference type="GO" id="GO:0022857">
    <property type="term" value="F:transmembrane transporter activity"/>
    <property type="evidence" value="ECO:0007669"/>
    <property type="project" value="InterPro"/>
</dbReference>
<evidence type="ECO:0000256" key="4">
    <source>
        <dbReference type="SAM" id="Phobius"/>
    </source>
</evidence>
<evidence type="ECO:0000256" key="3">
    <source>
        <dbReference type="ARBA" id="ARBA00023136"/>
    </source>
</evidence>
<dbReference type="PANTHER" id="PTHR43129">
    <property type="entry name" value="FOSMIDOMYCIN RESISTANCE PROTEIN"/>
    <property type="match status" value="1"/>
</dbReference>
<organism evidence="6 7">
    <name type="scientific">Pseudomonas synxantha</name>
    <dbReference type="NCBI Taxonomy" id="47883"/>
    <lineage>
        <taxon>Bacteria</taxon>
        <taxon>Pseudomonadati</taxon>
        <taxon>Pseudomonadota</taxon>
        <taxon>Gammaproteobacteria</taxon>
        <taxon>Pseudomonadales</taxon>
        <taxon>Pseudomonadaceae</taxon>
        <taxon>Pseudomonas</taxon>
    </lineage>
</organism>
<dbReference type="Pfam" id="PF07690">
    <property type="entry name" value="MFS_1"/>
    <property type="match status" value="1"/>
</dbReference>
<feature type="transmembrane region" description="Helical" evidence="4">
    <location>
        <begin position="256"/>
        <end position="276"/>
    </location>
</feature>
<keyword evidence="1 4" id="KW-0812">Transmembrane</keyword>
<dbReference type="GO" id="GO:0005886">
    <property type="term" value="C:plasma membrane"/>
    <property type="evidence" value="ECO:0007669"/>
    <property type="project" value="TreeGrafter"/>
</dbReference>
<proteinExistence type="predicted"/>
<keyword evidence="3 4" id="KW-0472">Membrane</keyword>
<dbReference type="AlphaFoldDB" id="A0AAX3IB88"/>
<dbReference type="InterPro" id="IPR020846">
    <property type="entry name" value="MFS_dom"/>
</dbReference>
<feature type="transmembrane region" description="Helical" evidence="4">
    <location>
        <begin position="283"/>
        <end position="299"/>
    </location>
</feature>
<feature type="transmembrane region" description="Helical" evidence="4">
    <location>
        <begin position="339"/>
        <end position="360"/>
    </location>
</feature>
<evidence type="ECO:0000313" key="7">
    <source>
        <dbReference type="Proteomes" id="UP000306562"/>
    </source>
</evidence>
<feature type="transmembrane region" description="Helical" evidence="4">
    <location>
        <begin position="169"/>
        <end position="185"/>
    </location>
</feature>
<dbReference type="InterPro" id="IPR036259">
    <property type="entry name" value="MFS_trans_sf"/>
</dbReference>
<feature type="transmembrane region" description="Helical" evidence="4">
    <location>
        <begin position="305"/>
        <end position="327"/>
    </location>
</feature>
<dbReference type="Proteomes" id="UP000306562">
    <property type="component" value="Chromosome"/>
</dbReference>
<dbReference type="SUPFAM" id="SSF103473">
    <property type="entry name" value="MFS general substrate transporter"/>
    <property type="match status" value="1"/>
</dbReference>
<feature type="transmembrane region" description="Helical" evidence="4">
    <location>
        <begin position="83"/>
        <end position="101"/>
    </location>
</feature>
<dbReference type="Gene3D" id="1.20.1250.20">
    <property type="entry name" value="MFS general substrate transporter like domains"/>
    <property type="match status" value="2"/>
</dbReference>
<evidence type="ECO:0000259" key="5">
    <source>
        <dbReference type="PROSITE" id="PS50850"/>
    </source>
</evidence>
<evidence type="ECO:0000313" key="6">
    <source>
        <dbReference type="EMBL" id="VTR02258.1"/>
    </source>
</evidence>
<protein>
    <submittedName>
        <fullName evidence="6">Fosmidomycin resistance protein</fullName>
    </submittedName>
</protein>
<feature type="transmembrane region" description="Helical" evidence="4">
    <location>
        <begin position="50"/>
        <end position="71"/>
    </location>
</feature>
<sequence>MIPSTSIASSPARLAPALWLIAVAHSLNDLFQAVLPSLYPELQIRFQLSYSQLGLITLMFHLIGSLCQPVVGWYTDHRPSPRLLPWAMMCMIVAMTLLAFADGFTDFLWVAAAVGLGSSIFHPEGSRAARAASEGRLGLAQSVFQLGGNIGSAVAPLLLATLLIMPIKHMALCLAGLAVCGLLLLRRALQISRSHIPSVRFSSASLATLSRGKKIKALLLLTLLLLSKYIYLACIANFYTFFLIERFAVTIAQAQILLFVFLLAITAGTLLGGPLVDRLGMRPVITLSILGACPFALWLPHAPLAVAIGLSIVIGIVIASAFAAILLMAQNLVPGRIGLVAGAFFGLTFGISGIAAAGLGVMSDHWGIVATFTCASCLPLLGVLALWLPRDAHPKTAPLPPALRN</sequence>
<feature type="transmembrane region" description="Helical" evidence="4">
    <location>
        <begin position="366"/>
        <end position="388"/>
    </location>
</feature>
<evidence type="ECO:0000256" key="2">
    <source>
        <dbReference type="ARBA" id="ARBA00022989"/>
    </source>
</evidence>
<evidence type="ECO:0000256" key="1">
    <source>
        <dbReference type="ARBA" id="ARBA00022692"/>
    </source>
</evidence>
<dbReference type="EMBL" id="LR590482">
    <property type="protein sequence ID" value="VTR02258.1"/>
    <property type="molecule type" value="Genomic_DNA"/>
</dbReference>
<dbReference type="PROSITE" id="PS50850">
    <property type="entry name" value="MFS"/>
    <property type="match status" value="1"/>
</dbReference>
<gene>
    <name evidence="6" type="primary">fsr_2</name>
    <name evidence="6" type="ORF">NCTC10696_03807</name>
</gene>
<name>A0AAX3IB88_9PSED</name>
<dbReference type="RefSeq" id="WP_057023585.1">
    <property type="nucleotide sequence ID" value="NZ_CBCSGQ010000015.1"/>
</dbReference>
<reference evidence="6 7" key="1">
    <citation type="submission" date="2019-05" db="EMBL/GenBank/DDBJ databases">
        <authorList>
            <consortium name="Pathogen Informatics"/>
        </authorList>
    </citation>
    <scope>NUCLEOTIDE SEQUENCE [LARGE SCALE GENOMIC DNA]</scope>
    <source>
        <strain evidence="6 7">NCTC10696</strain>
    </source>
</reference>
<dbReference type="InterPro" id="IPR011701">
    <property type="entry name" value="MFS"/>
</dbReference>
<feature type="domain" description="Major facilitator superfamily (MFS) profile" evidence="5">
    <location>
        <begin position="17"/>
        <end position="394"/>
    </location>
</feature>
<accession>A0AAX3IB88</accession>
<dbReference type="CDD" id="cd17478">
    <property type="entry name" value="MFS_FsR"/>
    <property type="match status" value="1"/>
</dbReference>